<keyword evidence="1" id="KW-1133">Transmembrane helix</keyword>
<dbReference type="EMBL" id="WMBA01000010">
    <property type="protein sequence ID" value="MTD54187.1"/>
    <property type="molecule type" value="Genomic_DNA"/>
</dbReference>
<keyword evidence="1" id="KW-0472">Membrane</keyword>
<evidence type="ECO:0000313" key="3">
    <source>
        <dbReference type="EMBL" id="MTD54187.1"/>
    </source>
</evidence>
<keyword evidence="4" id="KW-1185">Reference proteome</keyword>
<proteinExistence type="predicted"/>
<organism evidence="3 4">
    <name type="scientific">Amycolatopsis pithecellobii</name>
    <dbReference type="NCBI Taxonomy" id="664692"/>
    <lineage>
        <taxon>Bacteria</taxon>
        <taxon>Bacillati</taxon>
        <taxon>Actinomycetota</taxon>
        <taxon>Actinomycetes</taxon>
        <taxon>Pseudonocardiales</taxon>
        <taxon>Pseudonocardiaceae</taxon>
        <taxon>Amycolatopsis</taxon>
    </lineage>
</organism>
<evidence type="ECO:0000256" key="2">
    <source>
        <dbReference type="SAM" id="SignalP"/>
    </source>
</evidence>
<reference evidence="3 4" key="1">
    <citation type="submission" date="2019-11" db="EMBL/GenBank/DDBJ databases">
        <title>Draft genome of Amycolatopsis RM579.</title>
        <authorList>
            <person name="Duangmal K."/>
            <person name="Mingma R."/>
        </authorList>
    </citation>
    <scope>NUCLEOTIDE SEQUENCE [LARGE SCALE GENOMIC DNA]</scope>
    <source>
        <strain evidence="3 4">RM579</strain>
    </source>
</reference>
<accession>A0A6N7YMI0</accession>
<keyword evidence="1" id="KW-0812">Transmembrane</keyword>
<evidence type="ECO:0008006" key="5">
    <source>
        <dbReference type="Google" id="ProtNLM"/>
    </source>
</evidence>
<name>A0A6N7YMI0_9PSEU</name>
<dbReference type="Proteomes" id="UP000440096">
    <property type="component" value="Unassembled WGS sequence"/>
</dbReference>
<gene>
    <name evidence="3" type="ORF">GKO32_09395</name>
</gene>
<keyword evidence="2" id="KW-0732">Signal</keyword>
<feature type="transmembrane region" description="Helical" evidence="1">
    <location>
        <begin position="52"/>
        <end position="72"/>
    </location>
</feature>
<dbReference type="OrthoDB" id="3638440at2"/>
<dbReference type="AlphaFoldDB" id="A0A6N7YMI0"/>
<sequence length="82" mass="8181">MSKIMIKLAGLAAVFALLFGGVGGVAQATEGAAVERGPADAQQAGAPSETRAVVVSGLAFVLMVGAAGAVLWHTARSRRSTE</sequence>
<comment type="caution">
    <text evidence="3">The sequence shown here is derived from an EMBL/GenBank/DDBJ whole genome shotgun (WGS) entry which is preliminary data.</text>
</comment>
<dbReference type="RefSeq" id="WP_154756402.1">
    <property type="nucleotide sequence ID" value="NZ_WMBA01000010.1"/>
</dbReference>
<protein>
    <recommendedName>
        <fullName evidence="5">LPXTG cell wall anchor domain-containing protein</fullName>
    </recommendedName>
</protein>
<feature type="chain" id="PRO_5026900612" description="LPXTG cell wall anchor domain-containing protein" evidence="2">
    <location>
        <begin position="29"/>
        <end position="82"/>
    </location>
</feature>
<feature type="signal peptide" evidence="2">
    <location>
        <begin position="1"/>
        <end position="28"/>
    </location>
</feature>
<evidence type="ECO:0000256" key="1">
    <source>
        <dbReference type="SAM" id="Phobius"/>
    </source>
</evidence>
<evidence type="ECO:0000313" key="4">
    <source>
        <dbReference type="Proteomes" id="UP000440096"/>
    </source>
</evidence>